<keyword evidence="1" id="KW-0175">Coiled coil</keyword>
<evidence type="ECO:0000256" key="2">
    <source>
        <dbReference type="SAM" id="MobiDB-lite"/>
    </source>
</evidence>
<reference evidence="3" key="1">
    <citation type="submission" date="2020-10" db="EMBL/GenBank/DDBJ databases">
        <authorList>
            <person name="Kikuchi T."/>
        </authorList>
    </citation>
    <scope>NUCLEOTIDE SEQUENCE</scope>
    <source>
        <strain evidence="3">NKZ352</strain>
    </source>
</reference>
<name>A0A8S1H5G7_9PELO</name>
<evidence type="ECO:0000313" key="3">
    <source>
        <dbReference type="EMBL" id="CAD6191039.1"/>
    </source>
</evidence>
<accession>A0A8S1H5G7</accession>
<feature type="compositionally biased region" description="Acidic residues" evidence="2">
    <location>
        <begin position="91"/>
        <end position="100"/>
    </location>
</feature>
<dbReference type="Proteomes" id="UP000835052">
    <property type="component" value="Unassembled WGS sequence"/>
</dbReference>
<sequence length="125" mass="14415">MPEETASYYEGRLKSLDDEMTELFHENETLSEDLDNIDRRIDEEPTPALYLEKRRLEEAIEAIDGNLDSLYEKIEYTRKKFEAFMERQAEEEVVEEEPDVVAEPSSATEASSSSDSFSDSENDGF</sequence>
<keyword evidence="4" id="KW-1185">Reference proteome</keyword>
<feature type="coiled-coil region" evidence="1">
    <location>
        <begin position="13"/>
        <end position="73"/>
    </location>
</feature>
<dbReference type="EMBL" id="CAJGYM010000019">
    <property type="protein sequence ID" value="CAD6191039.1"/>
    <property type="molecule type" value="Genomic_DNA"/>
</dbReference>
<proteinExistence type="predicted"/>
<gene>
    <name evidence="3" type="ORF">CAUJ_LOCUS6958</name>
</gene>
<comment type="caution">
    <text evidence="3">The sequence shown here is derived from an EMBL/GenBank/DDBJ whole genome shotgun (WGS) entry which is preliminary data.</text>
</comment>
<evidence type="ECO:0000256" key="1">
    <source>
        <dbReference type="SAM" id="Coils"/>
    </source>
</evidence>
<dbReference type="AlphaFoldDB" id="A0A8S1H5G7"/>
<feature type="region of interest" description="Disordered" evidence="2">
    <location>
        <begin position="87"/>
        <end position="125"/>
    </location>
</feature>
<organism evidence="3 4">
    <name type="scientific">Caenorhabditis auriculariae</name>
    <dbReference type="NCBI Taxonomy" id="2777116"/>
    <lineage>
        <taxon>Eukaryota</taxon>
        <taxon>Metazoa</taxon>
        <taxon>Ecdysozoa</taxon>
        <taxon>Nematoda</taxon>
        <taxon>Chromadorea</taxon>
        <taxon>Rhabditida</taxon>
        <taxon>Rhabditina</taxon>
        <taxon>Rhabditomorpha</taxon>
        <taxon>Rhabditoidea</taxon>
        <taxon>Rhabditidae</taxon>
        <taxon>Peloderinae</taxon>
        <taxon>Caenorhabditis</taxon>
    </lineage>
</organism>
<feature type="compositionally biased region" description="Low complexity" evidence="2">
    <location>
        <begin position="101"/>
        <end position="117"/>
    </location>
</feature>
<evidence type="ECO:0000313" key="4">
    <source>
        <dbReference type="Proteomes" id="UP000835052"/>
    </source>
</evidence>
<protein>
    <submittedName>
        <fullName evidence="3">Uncharacterized protein</fullName>
    </submittedName>
</protein>